<sequence>MTLKGSPVSAGGAFVVSGALYMPTRTRTRIKAPAWLSGRGLTLHRPFDTFGTKSGAACPANRHSRN</sequence>
<organism evidence="1">
    <name type="scientific">Myoviridae sp. ctshb19</name>
    <dbReference type="NCBI Taxonomy" id="2825194"/>
    <lineage>
        <taxon>Viruses</taxon>
        <taxon>Duplodnaviria</taxon>
        <taxon>Heunggongvirae</taxon>
        <taxon>Uroviricota</taxon>
        <taxon>Caudoviricetes</taxon>
    </lineage>
</organism>
<protein>
    <submittedName>
        <fullName evidence="1">Uncharacterized protein</fullName>
    </submittedName>
</protein>
<accession>A0A8S5UGR2</accession>
<name>A0A8S5UGR2_9CAUD</name>
<evidence type="ECO:0000313" key="1">
    <source>
        <dbReference type="EMBL" id="DAF93611.1"/>
    </source>
</evidence>
<proteinExistence type="predicted"/>
<dbReference type="EMBL" id="BK016086">
    <property type="protein sequence ID" value="DAF93611.1"/>
    <property type="molecule type" value="Genomic_DNA"/>
</dbReference>
<reference evidence="1" key="1">
    <citation type="journal article" date="2021" name="Proc. Natl. Acad. Sci. U.S.A.">
        <title>A Catalog of Tens of Thousands of Viruses from Human Metagenomes Reveals Hidden Associations with Chronic Diseases.</title>
        <authorList>
            <person name="Tisza M.J."/>
            <person name="Buck C.B."/>
        </authorList>
    </citation>
    <scope>NUCLEOTIDE SEQUENCE</scope>
    <source>
        <strain evidence="1">Ctshb19</strain>
    </source>
</reference>